<gene>
    <name evidence="2" type="ORF">UPYG_G00266580</name>
</gene>
<dbReference type="AlphaFoldDB" id="A0ABD0WA13"/>
<organism evidence="2 3">
    <name type="scientific">Umbra pygmaea</name>
    <name type="common">Eastern mudminnow</name>
    <dbReference type="NCBI Taxonomy" id="75934"/>
    <lineage>
        <taxon>Eukaryota</taxon>
        <taxon>Metazoa</taxon>
        <taxon>Chordata</taxon>
        <taxon>Craniata</taxon>
        <taxon>Vertebrata</taxon>
        <taxon>Euteleostomi</taxon>
        <taxon>Actinopterygii</taxon>
        <taxon>Neopterygii</taxon>
        <taxon>Teleostei</taxon>
        <taxon>Protacanthopterygii</taxon>
        <taxon>Esociformes</taxon>
        <taxon>Umbridae</taxon>
        <taxon>Umbra</taxon>
    </lineage>
</organism>
<accession>A0ABD0WA13</accession>
<dbReference type="Proteomes" id="UP001557470">
    <property type="component" value="Unassembled WGS sequence"/>
</dbReference>
<reference evidence="2 3" key="1">
    <citation type="submission" date="2024-06" db="EMBL/GenBank/DDBJ databases">
        <authorList>
            <person name="Pan Q."/>
            <person name="Wen M."/>
            <person name="Jouanno E."/>
            <person name="Zahm M."/>
            <person name="Klopp C."/>
            <person name="Cabau C."/>
            <person name="Louis A."/>
            <person name="Berthelot C."/>
            <person name="Parey E."/>
            <person name="Roest Crollius H."/>
            <person name="Montfort J."/>
            <person name="Robinson-Rechavi M."/>
            <person name="Bouchez O."/>
            <person name="Lampietro C."/>
            <person name="Lopez Roques C."/>
            <person name="Donnadieu C."/>
            <person name="Postlethwait J."/>
            <person name="Bobe J."/>
            <person name="Verreycken H."/>
            <person name="Guiguen Y."/>
        </authorList>
    </citation>
    <scope>NUCLEOTIDE SEQUENCE [LARGE SCALE GENOMIC DNA]</scope>
    <source>
        <strain evidence="2">Up_M1</strain>
        <tissue evidence="2">Testis</tissue>
    </source>
</reference>
<keyword evidence="3" id="KW-1185">Reference proteome</keyword>
<evidence type="ECO:0000313" key="2">
    <source>
        <dbReference type="EMBL" id="KAL0968414.1"/>
    </source>
</evidence>
<evidence type="ECO:0000313" key="3">
    <source>
        <dbReference type="Proteomes" id="UP001557470"/>
    </source>
</evidence>
<evidence type="ECO:0000256" key="1">
    <source>
        <dbReference type="SAM" id="MobiDB-lite"/>
    </source>
</evidence>
<dbReference type="InterPro" id="IPR040028">
    <property type="entry name" value="IFTAP"/>
</dbReference>
<comment type="caution">
    <text evidence="2">The sequence shown here is derived from an EMBL/GenBank/DDBJ whole genome shotgun (WGS) entry which is preliminary data.</text>
</comment>
<dbReference type="Pfam" id="PF17722">
    <property type="entry name" value="IFTAP"/>
    <property type="match status" value="1"/>
</dbReference>
<proteinExistence type="predicted"/>
<name>A0ABD0WA13_UMBPY</name>
<dbReference type="EMBL" id="JAGEUA010000008">
    <property type="protein sequence ID" value="KAL0968414.1"/>
    <property type="molecule type" value="Genomic_DNA"/>
</dbReference>
<sequence>MRSLATCRKYGDAKCSSLSPSFHIIKQPKDSFPEVHCRLLCCWDLSEGGAGAGHIILPCGPSRLSGEMESSGESEEGRRDEEVDASEESRGQQTGCVLPADKEELDNSLVVGDVSGEKRDAAQGGWLVPLLPGMLEEDVPTSPHSCHLTQLQLSSTARGTGGPQQDMPQGQGDCDTVLPFNLDENFDYDNVVLSSKHPVSWPSA</sequence>
<protein>
    <submittedName>
        <fullName evidence="2">Uncharacterized protein</fullName>
    </submittedName>
</protein>
<feature type="region of interest" description="Disordered" evidence="1">
    <location>
        <begin position="64"/>
        <end position="95"/>
    </location>
</feature>